<reference evidence="1" key="2">
    <citation type="submission" date="2020-11" db="EMBL/GenBank/DDBJ databases">
        <authorList>
            <person name="McCartney M.A."/>
            <person name="Auch B."/>
            <person name="Kono T."/>
            <person name="Mallez S."/>
            <person name="Becker A."/>
            <person name="Gohl D.M."/>
            <person name="Silverstein K.A.T."/>
            <person name="Koren S."/>
            <person name="Bechman K.B."/>
            <person name="Herman A."/>
            <person name="Abrahante J.E."/>
            <person name="Garbe J."/>
        </authorList>
    </citation>
    <scope>NUCLEOTIDE SEQUENCE</scope>
    <source>
        <strain evidence="1">Duluth1</strain>
        <tissue evidence="1">Whole animal</tissue>
    </source>
</reference>
<reference evidence="1" key="1">
    <citation type="journal article" date="2019" name="bioRxiv">
        <title>The Genome of the Zebra Mussel, Dreissena polymorpha: A Resource for Invasive Species Research.</title>
        <authorList>
            <person name="McCartney M.A."/>
            <person name="Auch B."/>
            <person name="Kono T."/>
            <person name="Mallez S."/>
            <person name="Zhang Y."/>
            <person name="Obille A."/>
            <person name="Becker A."/>
            <person name="Abrahante J.E."/>
            <person name="Garbe J."/>
            <person name="Badalamenti J.P."/>
            <person name="Herman A."/>
            <person name="Mangelson H."/>
            <person name="Liachko I."/>
            <person name="Sullivan S."/>
            <person name="Sone E.D."/>
            <person name="Koren S."/>
            <person name="Silverstein K.A.T."/>
            <person name="Beckman K.B."/>
            <person name="Gohl D.M."/>
        </authorList>
    </citation>
    <scope>NUCLEOTIDE SEQUENCE</scope>
    <source>
        <strain evidence="1">Duluth1</strain>
        <tissue evidence="1">Whole animal</tissue>
    </source>
</reference>
<evidence type="ECO:0000313" key="2">
    <source>
        <dbReference type="Proteomes" id="UP000828390"/>
    </source>
</evidence>
<dbReference type="EMBL" id="JAIWYP010000002">
    <property type="protein sequence ID" value="KAH3862195.1"/>
    <property type="molecule type" value="Genomic_DNA"/>
</dbReference>
<name>A0A9D4LQ94_DREPO</name>
<proteinExistence type="predicted"/>
<organism evidence="1 2">
    <name type="scientific">Dreissena polymorpha</name>
    <name type="common">Zebra mussel</name>
    <name type="synonym">Mytilus polymorpha</name>
    <dbReference type="NCBI Taxonomy" id="45954"/>
    <lineage>
        <taxon>Eukaryota</taxon>
        <taxon>Metazoa</taxon>
        <taxon>Spiralia</taxon>
        <taxon>Lophotrochozoa</taxon>
        <taxon>Mollusca</taxon>
        <taxon>Bivalvia</taxon>
        <taxon>Autobranchia</taxon>
        <taxon>Heteroconchia</taxon>
        <taxon>Euheterodonta</taxon>
        <taxon>Imparidentia</taxon>
        <taxon>Neoheterodontei</taxon>
        <taxon>Myida</taxon>
        <taxon>Dreissenoidea</taxon>
        <taxon>Dreissenidae</taxon>
        <taxon>Dreissena</taxon>
    </lineage>
</organism>
<comment type="caution">
    <text evidence="1">The sequence shown here is derived from an EMBL/GenBank/DDBJ whole genome shotgun (WGS) entry which is preliminary data.</text>
</comment>
<keyword evidence="2" id="KW-1185">Reference proteome</keyword>
<accession>A0A9D4LQ94</accession>
<sequence>MHIIPSRHDKRCTRVKLLRIGRRNTENQRCCSATVYEINSVKERWWRVAVNNRSTFLSPVS</sequence>
<dbReference type="Proteomes" id="UP000828390">
    <property type="component" value="Unassembled WGS sequence"/>
</dbReference>
<evidence type="ECO:0000313" key="1">
    <source>
        <dbReference type="EMBL" id="KAH3862195.1"/>
    </source>
</evidence>
<protein>
    <submittedName>
        <fullName evidence="1">Uncharacterized protein</fullName>
    </submittedName>
</protein>
<dbReference type="AlphaFoldDB" id="A0A9D4LQ94"/>
<gene>
    <name evidence="1" type="ORF">DPMN_025161</name>
</gene>